<comment type="caution">
    <text evidence="3">The sequence shown here is derived from an EMBL/GenBank/DDBJ whole genome shotgun (WGS) entry which is preliminary data.</text>
</comment>
<organism evidence="3 4">
    <name type="scientific">Pelotomaculum schinkii</name>
    <dbReference type="NCBI Taxonomy" id="78350"/>
    <lineage>
        <taxon>Bacteria</taxon>
        <taxon>Bacillati</taxon>
        <taxon>Bacillota</taxon>
        <taxon>Clostridia</taxon>
        <taxon>Eubacteriales</taxon>
        <taxon>Desulfotomaculaceae</taxon>
        <taxon>Pelotomaculum</taxon>
    </lineage>
</organism>
<keyword evidence="1" id="KW-1133">Transmembrane helix</keyword>
<dbReference type="GO" id="GO:0016020">
    <property type="term" value="C:membrane"/>
    <property type="evidence" value="ECO:0007669"/>
    <property type="project" value="InterPro"/>
</dbReference>
<keyword evidence="1" id="KW-0812">Transmembrane</keyword>
<feature type="transmembrane region" description="Helical" evidence="1">
    <location>
        <begin position="117"/>
        <end position="136"/>
    </location>
</feature>
<feature type="transmembrane region" description="Helical" evidence="1">
    <location>
        <begin position="75"/>
        <end position="97"/>
    </location>
</feature>
<dbReference type="Pfam" id="PF14358">
    <property type="entry name" value="DUF4405"/>
    <property type="match status" value="1"/>
</dbReference>
<dbReference type="InterPro" id="IPR016174">
    <property type="entry name" value="Di-haem_cyt_TM"/>
</dbReference>
<accession>A0A4Y7RA50</accession>
<dbReference type="RefSeq" id="WP_190240551.1">
    <property type="nucleotide sequence ID" value="NZ_QFGA01000002.1"/>
</dbReference>
<dbReference type="AlphaFoldDB" id="A0A4Y7RA50"/>
<sequence length="272" mass="29962">MNSKTPLKLALDIVMIVLFVILLDAFGTGLVFHEIAGLLIFVLFMIHIIFNWSWVKNVTKNLFNPGFKKKAKLMYILNAALLIGISAIIITGILISQVIFNFGANGNNHILVAVHKWVSYACAGLLAIHLAVHWRYILVSVRRTSAAFEGGKIRRTIETLGAAALLLVVLYSQIMPSSDEVAQNTVPPKGSSQDTITTRRIDSSKNSGVYDQDYTILQDTQAGTAVTVSLSDYLGNMFCTACDKHCPLLSLKCDRGNPQLQAAKIQYQKLYS</sequence>
<evidence type="ECO:0000259" key="2">
    <source>
        <dbReference type="Pfam" id="PF14358"/>
    </source>
</evidence>
<gene>
    <name evidence="3" type="ORF">Psch_02584</name>
</gene>
<feature type="transmembrane region" description="Helical" evidence="1">
    <location>
        <begin position="9"/>
        <end position="29"/>
    </location>
</feature>
<name>A0A4Y7RA50_9FIRM</name>
<reference evidence="3 4" key="1">
    <citation type="journal article" date="2018" name="Environ. Microbiol.">
        <title>Novel energy conservation strategies and behaviour of Pelotomaculum schinkii driving syntrophic propionate catabolism.</title>
        <authorList>
            <person name="Hidalgo-Ahumada C.A.P."/>
            <person name="Nobu M.K."/>
            <person name="Narihiro T."/>
            <person name="Tamaki H."/>
            <person name="Liu W.T."/>
            <person name="Kamagata Y."/>
            <person name="Stams A.J.M."/>
            <person name="Imachi H."/>
            <person name="Sousa D.Z."/>
        </authorList>
    </citation>
    <scope>NUCLEOTIDE SEQUENCE [LARGE SCALE GENOMIC DNA]</scope>
    <source>
        <strain evidence="3 4">HH</strain>
    </source>
</reference>
<dbReference type="Proteomes" id="UP000298324">
    <property type="component" value="Unassembled WGS sequence"/>
</dbReference>
<keyword evidence="1" id="KW-0472">Membrane</keyword>
<dbReference type="InterPro" id="IPR025517">
    <property type="entry name" value="DUF4405"/>
</dbReference>
<evidence type="ECO:0000256" key="1">
    <source>
        <dbReference type="SAM" id="Phobius"/>
    </source>
</evidence>
<evidence type="ECO:0000313" key="3">
    <source>
        <dbReference type="EMBL" id="TEB05543.1"/>
    </source>
</evidence>
<feature type="transmembrane region" description="Helical" evidence="1">
    <location>
        <begin position="35"/>
        <end position="54"/>
    </location>
</feature>
<protein>
    <recommendedName>
        <fullName evidence="2">Flavinylation-associated cytochrome domain-containing protein</fullName>
    </recommendedName>
</protein>
<dbReference type="EMBL" id="QFGA01000002">
    <property type="protein sequence ID" value="TEB05543.1"/>
    <property type="molecule type" value="Genomic_DNA"/>
</dbReference>
<dbReference type="GO" id="GO:0022904">
    <property type="term" value="P:respiratory electron transport chain"/>
    <property type="evidence" value="ECO:0007669"/>
    <property type="project" value="InterPro"/>
</dbReference>
<proteinExistence type="predicted"/>
<dbReference type="SUPFAM" id="SSF81342">
    <property type="entry name" value="Transmembrane di-heme cytochromes"/>
    <property type="match status" value="1"/>
</dbReference>
<keyword evidence="4" id="KW-1185">Reference proteome</keyword>
<evidence type="ECO:0000313" key="4">
    <source>
        <dbReference type="Proteomes" id="UP000298324"/>
    </source>
</evidence>
<feature type="domain" description="Flavinylation-associated cytochrome" evidence="2">
    <location>
        <begin position="76"/>
        <end position="134"/>
    </location>
</feature>